<dbReference type="GO" id="GO:0046872">
    <property type="term" value="F:metal ion binding"/>
    <property type="evidence" value="ECO:0007669"/>
    <property type="project" value="UniProtKB-KW"/>
</dbReference>
<keyword evidence="2" id="KW-0479">Metal-binding</keyword>
<dbReference type="InterPro" id="IPR050668">
    <property type="entry name" value="Cytochrome_b5"/>
</dbReference>
<dbReference type="OrthoDB" id="260519at2759"/>
<dbReference type="PANTHER" id="PTHR19359:SF14">
    <property type="entry name" value="CYTOCHROME B5 A"/>
    <property type="match status" value="1"/>
</dbReference>
<evidence type="ECO:0000256" key="2">
    <source>
        <dbReference type="ARBA" id="ARBA00022723"/>
    </source>
</evidence>
<evidence type="ECO:0000313" key="8">
    <source>
        <dbReference type="Proteomes" id="UP000184330"/>
    </source>
</evidence>
<gene>
    <name evidence="7" type="ORF">PAC_05280</name>
</gene>
<feature type="region of interest" description="Disordered" evidence="5">
    <location>
        <begin position="110"/>
        <end position="131"/>
    </location>
</feature>
<dbReference type="PRINTS" id="PR00363">
    <property type="entry name" value="CYTOCHROMEB5"/>
</dbReference>
<sequence>MATTTTTYTVAEVSAHNTTTDLWTIISDSVYNVTEFQKRHPGGAKILETVAGKDATKKFRSIHNPNILGAEQFKDLKIGELKDEEKPEKEKKKFGLGSLFGKKEGQGWRGWCGKRGEKGGGQWELRDGERS</sequence>
<evidence type="ECO:0000256" key="5">
    <source>
        <dbReference type="SAM" id="MobiDB-lite"/>
    </source>
</evidence>
<protein>
    <submittedName>
        <fullName evidence="7">Related to cytochrome b5</fullName>
    </submittedName>
</protein>
<keyword evidence="1" id="KW-0349">Heme</keyword>
<dbReference type="GO" id="GO:0020037">
    <property type="term" value="F:heme binding"/>
    <property type="evidence" value="ECO:0007669"/>
    <property type="project" value="TreeGrafter"/>
</dbReference>
<dbReference type="PROSITE" id="PS50255">
    <property type="entry name" value="CYTOCHROME_B5_2"/>
    <property type="match status" value="1"/>
</dbReference>
<feature type="domain" description="Cytochrome b5 heme-binding" evidence="6">
    <location>
        <begin position="5"/>
        <end position="82"/>
    </location>
</feature>
<dbReference type="InterPro" id="IPR001199">
    <property type="entry name" value="Cyt_B5-like_heme/steroid-bd"/>
</dbReference>
<evidence type="ECO:0000313" key="7">
    <source>
        <dbReference type="EMBL" id="CZR55393.1"/>
    </source>
</evidence>
<proteinExistence type="inferred from homology"/>
<dbReference type="STRING" id="576137.A0A1L7WRJ1"/>
<keyword evidence="8" id="KW-1185">Reference proteome</keyword>
<evidence type="ECO:0000256" key="1">
    <source>
        <dbReference type="ARBA" id="ARBA00022617"/>
    </source>
</evidence>
<dbReference type="Proteomes" id="UP000184330">
    <property type="component" value="Unassembled WGS sequence"/>
</dbReference>
<dbReference type="AlphaFoldDB" id="A0A1L7WRJ1"/>
<dbReference type="SUPFAM" id="SSF55856">
    <property type="entry name" value="Cytochrome b5-like heme/steroid binding domain"/>
    <property type="match status" value="1"/>
</dbReference>
<keyword evidence="3" id="KW-0408">Iron</keyword>
<dbReference type="Pfam" id="PF00173">
    <property type="entry name" value="Cyt-b5"/>
    <property type="match status" value="1"/>
</dbReference>
<comment type="similarity">
    <text evidence="4">Belongs to the cytochrome b5 family.</text>
</comment>
<dbReference type="SMART" id="SM01117">
    <property type="entry name" value="Cyt-b5"/>
    <property type="match status" value="1"/>
</dbReference>
<evidence type="ECO:0000256" key="3">
    <source>
        <dbReference type="ARBA" id="ARBA00023004"/>
    </source>
</evidence>
<evidence type="ECO:0000259" key="6">
    <source>
        <dbReference type="PROSITE" id="PS50255"/>
    </source>
</evidence>
<organism evidence="7 8">
    <name type="scientific">Phialocephala subalpina</name>
    <dbReference type="NCBI Taxonomy" id="576137"/>
    <lineage>
        <taxon>Eukaryota</taxon>
        <taxon>Fungi</taxon>
        <taxon>Dikarya</taxon>
        <taxon>Ascomycota</taxon>
        <taxon>Pezizomycotina</taxon>
        <taxon>Leotiomycetes</taxon>
        <taxon>Helotiales</taxon>
        <taxon>Mollisiaceae</taxon>
        <taxon>Phialocephala</taxon>
        <taxon>Phialocephala fortinii species complex</taxon>
    </lineage>
</organism>
<dbReference type="Gene3D" id="3.10.120.10">
    <property type="entry name" value="Cytochrome b5-like heme/steroid binding domain"/>
    <property type="match status" value="1"/>
</dbReference>
<reference evidence="7 8" key="1">
    <citation type="submission" date="2016-03" db="EMBL/GenBank/DDBJ databases">
        <authorList>
            <person name="Ploux O."/>
        </authorList>
    </citation>
    <scope>NUCLEOTIDE SEQUENCE [LARGE SCALE GENOMIC DNA]</scope>
    <source>
        <strain evidence="7 8">UAMH 11012</strain>
    </source>
</reference>
<feature type="compositionally biased region" description="Basic and acidic residues" evidence="5">
    <location>
        <begin position="114"/>
        <end position="131"/>
    </location>
</feature>
<dbReference type="EMBL" id="FJOG01000006">
    <property type="protein sequence ID" value="CZR55393.1"/>
    <property type="molecule type" value="Genomic_DNA"/>
</dbReference>
<dbReference type="InterPro" id="IPR036400">
    <property type="entry name" value="Cyt_B5-like_heme/steroid_sf"/>
</dbReference>
<dbReference type="GO" id="GO:0016020">
    <property type="term" value="C:membrane"/>
    <property type="evidence" value="ECO:0007669"/>
    <property type="project" value="TreeGrafter"/>
</dbReference>
<evidence type="ECO:0000256" key="4">
    <source>
        <dbReference type="ARBA" id="ARBA00038168"/>
    </source>
</evidence>
<accession>A0A1L7WRJ1</accession>
<name>A0A1L7WRJ1_9HELO</name>
<dbReference type="PANTHER" id="PTHR19359">
    <property type="entry name" value="CYTOCHROME B5"/>
    <property type="match status" value="1"/>
</dbReference>